<dbReference type="NCBIfam" id="TIGR00409">
    <property type="entry name" value="proS_fam_II"/>
    <property type="match status" value="1"/>
</dbReference>
<dbReference type="GO" id="GO:0006433">
    <property type="term" value="P:prolyl-tRNA aminoacylation"/>
    <property type="evidence" value="ECO:0007669"/>
    <property type="project" value="UniProtKB-UniRule"/>
</dbReference>
<evidence type="ECO:0000313" key="14">
    <source>
        <dbReference type="EMBL" id="EEF58717.1"/>
    </source>
</evidence>
<evidence type="ECO:0000256" key="3">
    <source>
        <dbReference type="ARBA" id="ARBA00022490"/>
    </source>
</evidence>
<comment type="similarity">
    <text evidence="11 12">Belongs to the class-II aminoacyl-tRNA synthetase family. ProS type 1 subfamily.</text>
</comment>
<sequence length="576" mass="63349">MRWTQTLIPTLKETPAEAEITSHKLLLRAGLVRKLSGGLYTFMPLGLRALRKVEQIVREEMNRAGALELLMPAMQPPEIWEKSGRYVTASEVFFKVRDRAKKEWILGPTHEEVITTLVAGEISSYRQLPKNFYQIQTKFRDEIRPRFGLMRAKEFIMKDAYSFDVTDELAQISYQKMYDAYTRIFQRCGLKAVAVEADTGVMGGKFSHEFMVPAETGENEVVYCEACNYSANIEKAVSGGPSLATHTHKLSPPDSAPHALEKFATPGVVTIEALTKAPHSVPAHRQIKTLVYMVDSKLVILLMRGDDQLNEAKLVAAVGSGNFRPATADEIFAAMGAHPGSLGAVNFTKAPVYADTQLRDAAEMTTGANEDGFHYRNVSVERDIKVNHWVDLRSVQVSEACSSCGKPLKIQRAIEVGHVFKLGTKYSEKLGALFLDEDGKQKPAVMGCYGIGVTRTLQAIIEQSNDKDGIIWPVSVAPYTVCITPLGVAAGSATMVLAEKIYSELVAQGIDVILDDRDERPGVKFKDSELVGFPIRLGIGEKSLAKGEVELKLRGGVLTPVKTEEAVAKILETIKG</sequence>
<dbReference type="GO" id="GO:0005524">
    <property type="term" value="F:ATP binding"/>
    <property type="evidence" value="ECO:0007669"/>
    <property type="project" value="UniProtKB-UniRule"/>
</dbReference>
<proteinExistence type="inferred from homology"/>
<dbReference type="InterPro" id="IPR036621">
    <property type="entry name" value="Anticodon-bd_dom_sf"/>
</dbReference>
<evidence type="ECO:0000256" key="5">
    <source>
        <dbReference type="ARBA" id="ARBA00022741"/>
    </source>
</evidence>
<dbReference type="InterPro" id="IPR002314">
    <property type="entry name" value="aa-tRNA-synt_IIb"/>
</dbReference>
<keyword evidence="3 12" id="KW-0963">Cytoplasm</keyword>
<keyword evidence="7 12" id="KW-0648">Protein biosynthesis</keyword>
<dbReference type="GO" id="GO:0005829">
    <property type="term" value="C:cytosol"/>
    <property type="evidence" value="ECO:0007669"/>
    <property type="project" value="TreeGrafter"/>
</dbReference>
<evidence type="ECO:0000259" key="13">
    <source>
        <dbReference type="PROSITE" id="PS50862"/>
    </source>
</evidence>
<dbReference type="FunFam" id="3.30.930.10:FF:000042">
    <property type="entry name" value="probable proline--tRNA ligase, mitochondrial"/>
    <property type="match status" value="1"/>
</dbReference>
<keyword evidence="5 12" id="KW-0547">Nucleotide-binding</keyword>
<keyword evidence="6 12" id="KW-0067">ATP-binding</keyword>
<dbReference type="GO" id="GO:0002161">
    <property type="term" value="F:aminoacyl-tRNA deacylase activity"/>
    <property type="evidence" value="ECO:0007669"/>
    <property type="project" value="InterPro"/>
</dbReference>
<name>B9XN55_PEDPL</name>
<organism evidence="14 15">
    <name type="scientific">Pedosphaera parvula (strain Ellin514)</name>
    <dbReference type="NCBI Taxonomy" id="320771"/>
    <lineage>
        <taxon>Bacteria</taxon>
        <taxon>Pseudomonadati</taxon>
        <taxon>Verrucomicrobiota</taxon>
        <taxon>Pedosphaerae</taxon>
        <taxon>Pedosphaerales</taxon>
        <taxon>Pedosphaeraceae</taxon>
        <taxon>Pedosphaera</taxon>
    </lineage>
</organism>
<comment type="subunit">
    <text evidence="2 12">Homodimer.</text>
</comment>
<keyword evidence="8 12" id="KW-0030">Aminoacyl-tRNA synthetase</keyword>
<dbReference type="Proteomes" id="UP000003688">
    <property type="component" value="Unassembled WGS sequence"/>
</dbReference>
<dbReference type="Pfam" id="PF00587">
    <property type="entry name" value="tRNA-synt_2b"/>
    <property type="match status" value="1"/>
</dbReference>
<evidence type="ECO:0000256" key="7">
    <source>
        <dbReference type="ARBA" id="ARBA00022917"/>
    </source>
</evidence>
<dbReference type="InterPro" id="IPR007214">
    <property type="entry name" value="YbaK/aa-tRNA-synth-assoc-dom"/>
</dbReference>
<dbReference type="InterPro" id="IPR050062">
    <property type="entry name" value="Pro-tRNA_synthetase"/>
</dbReference>
<comment type="caution">
    <text evidence="14">The sequence shown here is derived from an EMBL/GenBank/DDBJ whole genome shotgun (WGS) entry which is preliminary data.</text>
</comment>
<dbReference type="PRINTS" id="PR01046">
    <property type="entry name" value="TRNASYNTHPRO"/>
</dbReference>
<dbReference type="HAMAP" id="MF_01569">
    <property type="entry name" value="Pro_tRNA_synth_type1"/>
    <property type="match status" value="1"/>
</dbReference>
<dbReference type="Gene3D" id="3.90.960.10">
    <property type="entry name" value="YbaK/aminoacyl-tRNA synthetase-associated domain"/>
    <property type="match status" value="1"/>
</dbReference>
<dbReference type="RefSeq" id="WP_007417244.1">
    <property type="nucleotide sequence ID" value="NZ_ABOX02000038.1"/>
</dbReference>
<dbReference type="Pfam" id="PF04073">
    <property type="entry name" value="tRNA_edit"/>
    <property type="match status" value="1"/>
</dbReference>
<comment type="subcellular location">
    <subcellularLocation>
        <location evidence="1 12">Cytoplasm</location>
    </subcellularLocation>
</comment>
<dbReference type="STRING" id="320771.Cflav_PD1813"/>
<accession>B9XN55</accession>
<evidence type="ECO:0000256" key="2">
    <source>
        <dbReference type="ARBA" id="ARBA00011738"/>
    </source>
</evidence>
<dbReference type="InterPro" id="IPR004500">
    <property type="entry name" value="Pro-tRNA-synth_IIa_bac-type"/>
</dbReference>
<dbReference type="InterPro" id="IPR044140">
    <property type="entry name" value="ProRS_anticodon_short"/>
</dbReference>
<comment type="catalytic activity">
    <reaction evidence="9 12">
        <text>tRNA(Pro) + L-proline + ATP = L-prolyl-tRNA(Pro) + AMP + diphosphate</text>
        <dbReference type="Rhea" id="RHEA:14305"/>
        <dbReference type="Rhea" id="RHEA-COMP:9700"/>
        <dbReference type="Rhea" id="RHEA-COMP:9702"/>
        <dbReference type="ChEBI" id="CHEBI:30616"/>
        <dbReference type="ChEBI" id="CHEBI:33019"/>
        <dbReference type="ChEBI" id="CHEBI:60039"/>
        <dbReference type="ChEBI" id="CHEBI:78442"/>
        <dbReference type="ChEBI" id="CHEBI:78532"/>
        <dbReference type="ChEBI" id="CHEBI:456215"/>
        <dbReference type="EC" id="6.1.1.15"/>
    </reaction>
</comment>
<dbReference type="CDD" id="cd04334">
    <property type="entry name" value="ProRS-INS"/>
    <property type="match status" value="1"/>
</dbReference>
<gene>
    <name evidence="12" type="primary">proS</name>
    <name evidence="14" type="ORF">Cflav_PD1813</name>
</gene>
<dbReference type="InterPro" id="IPR045864">
    <property type="entry name" value="aa-tRNA-synth_II/BPL/LPL"/>
</dbReference>
<dbReference type="Gene3D" id="3.40.50.800">
    <property type="entry name" value="Anticodon-binding domain"/>
    <property type="match status" value="1"/>
</dbReference>
<evidence type="ECO:0000256" key="11">
    <source>
        <dbReference type="ARBA" id="ARBA00060755"/>
    </source>
</evidence>
<dbReference type="InterPro" id="IPR006195">
    <property type="entry name" value="aa-tRNA-synth_II"/>
</dbReference>
<evidence type="ECO:0000256" key="9">
    <source>
        <dbReference type="ARBA" id="ARBA00047671"/>
    </source>
</evidence>
<dbReference type="InterPro" id="IPR004154">
    <property type="entry name" value="Anticodon-bd"/>
</dbReference>
<dbReference type="GO" id="GO:0004827">
    <property type="term" value="F:proline-tRNA ligase activity"/>
    <property type="evidence" value="ECO:0007669"/>
    <property type="project" value="UniProtKB-UniRule"/>
</dbReference>
<dbReference type="PANTHER" id="PTHR42753">
    <property type="entry name" value="MITOCHONDRIAL RIBOSOME PROTEIN L39/PROLYL-TRNA LIGASE FAMILY MEMBER"/>
    <property type="match status" value="1"/>
</dbReference>
<feature type="domain" description="Aminoacyl-transfer RNA synthetases class-II family profile" evidence="13">
    <location>
        <begin position="38"/>
        <end position="473"/>
    </location>
</feature>
<comment type="domain">
    <text evidence="12">Consists of three domains: the N-terminal catalytic domain, the editing domain and the C-terminal anticodon-binding domain.</text>
</comment>
<evidence type="ECO:0000256" key="4">
    <source>
        <dbReference type="ARBA" id="ARBA00022598"/>
    </source>
</evidence>
<evidence type="ECO:0000256" key="6">
    <source>
        <dbReference type="ARBA" id="ARBA00022840"/>
    </source>
</evidence>
<dbReference type="InterPro" id="IPR033730">
    <property type="entry name" value="ProRS_core_prok"/>
</dbReference>
<evidence type="ECO:0000256" key="8">
    <source>
        <dbReference type="ARBA" id="ARBA00023146"/>
    </source>
</evidence>
<evidence type="ECO:0000256" key="12">
    <source>
        <dbReference type="HAMAP-Rule" id="MF_01569"/>
    </source>
</evidence>
<dbReference type="SUPFAM" id="SSF55826">
    <property type="entry name" value="YbaK/ProRS associated domain"/>
    <property type="match status" value="1"/>
</dbReference>
<evidence type="ECO:0000313" key="15">
    <source>
        <dbReference type="Proteomes" id="UP000003688"/>
    </source>
</evidence>
<comment type="function">
    <text evidence="10 12">Catalyzes the attachment of proline to tRNA(Pro) in a two-step reaction: proline is first activated by ATP to form Pro-AMP and then transferred to the acceptor end of tRNA(Pro). As ProRS can inadvertently accommodate and process non-cognate amino acids such as alanine and cysteine, to avoid such errors it has two additional distinct editing activities against alanine. One activity is designated as 'pretransfer' editing and involves the tRNA(Pro)-independent hydrolysis of activated Ala-AMP. The other activity is designated 'posttransfer' editing and involves deacylation of mischarged Ala-tRNA(Pro). The misacylated Cys-tRNA(Pro) is not edited by ProRS.</text>
</comment>
<reference evidence="14 15" key="1">
    <citation type="journal article" date="2011" name="J. Bacteriol.">
        <title>Genome sequence of 'Pedosphaera parvula' Ellin514, an aerobic Verrucomicrobial isolate from pasture soil.</title>
        <authorList>
            <person name="Kant R."/>
            <person name="van Passel M.W."/>
            <person name="Sangwan P."/>
            <person name="Palva A."/>
            <person name="Lucas S."/>
            <person name="Copeland A."/>
            <person name="Lapidus A."/>
            <person name="Glavina Del Rio T."/>
            <person name="Dalin E."/>
            <person name="Tice H."/>
            <person name="Bruce D."/>
            <person name="Goodwin L."/>
            <person name="Pitluck S."/>
            <person name="Chertkov O."/>
            <person name="Larimer F.W."/>
            <person name="Land M.L."/>
            <person name="Hauser L."/>
            <person name="Brettin T.S."/>
            <person name="Detter J.C."/>
            <person name="Han S."/>
            <person name="de Vos W.M."/>
            <person name="Janssen P.H."/>
            <person name="Smidt H."/>
        </authorList>
    </citation>
    <scope>NUCLEOTIDE SEQUENCE [LARGE SCALE GENOMIC DNA]</scope>
    <source>
        <strain evidence="14 15">Ellin514</strain>
    </source>
</reference>
<dbReference type="InterPro" id="IPR036754">
    <property type="entry name" value="YbaK/aa-tRNA-synt-asso_dom_sf"/>
</dbReference>
<dbReference type="OrthoDB" id="9809052at2"/>
<dbReference type="EC" id="6.1.1.15" evidence="12"/>
<dbReference type="PROSITE" id="PS50862">
    <property type="entry name" value="AA_TRNA_LIGASE_II"/>
    <property type="match status" value="1"/>
</dbReference>
<dbReference type="InterPro" id="IPR002316">
    <property type="entry name" value="Pro-tRNA-ligase_IIa"/>
</dbReference>
<dbReference type="CDD" id="cd00779">
    <property type="entry name" value="ProRS_core_prok"/>
    <property type="match status" value="1"/>
</dbReference>
<evidence type="ECO:0000256" key="1">
    <source>
        <dbReference type="ARBA" id="ARBA00004496"/>
    </source>
</evidence>
<dbReference type="Gene3D" id="3.30.930.10">
    <property type="entry name" value="Bira Bifunctional Protein, Domain 2"/>
    <property type="match status" value="2"/>
</dbReference>
<dbReference type="FunFam" id="3.30.930.10:FF:000065">
    <property type="entry name" value="Proline--tRNA ligase"/>
    <property type="match status" value="1"/>
</dbReference>
<protein>
    <recommendedName>
        <fullName evidence="12">Proline--tRNA ligase</fullName>
        <ecNumber evidence="12">6.1.1.15</ecNumber>
    </recommendedName>
    <alternativeName>
        <fullName evidence="12">Prolyl-tRNA synthetase</fullName>
        <shortName evidence="12">ProRS</shortName>
    </alternativeName>
</protein>
<evidence type="ECO:0000256" key="10">
    <source>
        <dbReference type="ARBA" id="ARBA00053664"/>
    </source>
</evidence>
<dbReference type="InterPro" id="IPR023717">
    <property type="entry name" value="Pro-tRNA-Synthase_IIa_type1"/>
</dbReference>
<keyword evidence="4 12" id="KW-0436">Ligase</keyword>
<keyword evidence="15" id="KW-1185">Reference proteome</keyword>
<dbReference type="SUPFAM" id="SSF55681">
    <property type="entry name" value="Class II aaRS and biotin synthetases"/>
    <property type="match status" value="1"/>
</dbReference>
<dbReference type="EMBL" id="ABOX02000038">
    <property type="protein sequence ID" value="EEF58717.1"/>
    <property type="molecule type" value="Genomic_DNA"/>
</dbReference>
<dbReference type="NCBIfam" id="NF006625">
    <property type="entry name" value="PRK09194.1"/>
    <property type="match status" value="1"/>
</dbReference>
<dbReference type="PANTHER" id="PTHR42753:SF2">
    <property type="entry name" value="PROLINE--TRNA LIGASE"/>
    <property type="match status" value="1"/>
</dbReference>
<dbReference type="SUPFAM" id="SSF52954">
    <property type="entry name" value="Class II aaRS ABD-related"/>
    <property type="match status" value="1"/>
</dbReference>
<dbReference type="Pfam" id="PF03129">
    <property type="entry name" value="HGTP_anticodon"/>
    <property type="match status" value="1"/>
</dbReference>
<dbReference type="AlphaFoldDB" id="B9XN55"/>
<dbReference type="CDD" id="cd00861">
    <property type="entry name" value="ProRS_anticodon_short"/>
    <property type="match status" value="1"/>
</dbReference>